<dbReference type="RefSeq" id="WP_109236633.1">
    <property type="nucleotide sequence ID" value="NZ_BMXZ01000004.1"/>
</dbReference>
<proteinExistence type="inferred from homology"/>
<dbReference type="SUPFAM" id="SSF50104">
    <property type="entry name" value="Translation proteins SH3-like domain"/>
    <property type="match status" value="1"/>
</dbReference>
<accession>A0A2U2AJ39</accession>
<dbReference type="GO" id="GO:0032784">
    <property type="term" value="P:regulation of DNA-templated transcription elongation"/>
    <property type="evidence" value="ECO:0007669"/>
    <property type="project" value="InterPro"/>
</dbReference>
<organism evidence="10 11">
    <name type="scientific">Ignatzschineria indica</name>
    <dbReference type="NCBI Taxonomy" id="472583"/>
    <lineage>
        <taxon>Bacteria</taxon>
        <taxon>Pseudomonadati</taxon>
        <taxon>Pseudomonadota</taxon>
        <taxon>Gammaproteobacteria</taxon>
        <taxon>Cardiobacteriales</taxon>
        <taxon>Ignatzschineriaceae</taxon>
        <taxon>Ignatzschineria</taxon>
    </lineage>
</organism>
<name>A0A2U2AJ39_9GAMM</name>
<dbReference type="InterPro" id="IPR014722">
    <property type="entry name" value="Rib_uL2_dom2"/>
</dbReference>
<dbReference type="InterPro" id="IPR008991">
    <property type="entry name" value="Translation_prot_SH3-like_sf"/>
</dbReference>
<comment type="function">
    <text evidence="5 7">Participates in transcription elongation, termination and antitermination.</text>
</comment>
<comment type="caution">
    <text evidence="10">The sequence shown here is derived from an EMBL/GenBank/DDBJ whole genome shotgun (WGS) entry which is preliminary data.</text>
</comment>
<keyword evidence="2 5" id="KW-0889">Transcription antitermination</keyword>
<dbReference type="GO" id="GO:0006353">
    <property type="term" value="P:DNA-templated transcription termination"/>
    <property type="evidence" value="ECO:0007669"/>
    <property type="project" value="UniProtKB-UniRule"/>
</dbReference>
<evidence type="ECO:0000259" key="9">
    <source>
        <dbReference type="SMART" id="SM00739"/>
    </source>
</evidence>
<dbReference type="Pfam" id="PF00467">
    <property type="entry name" value="KOW"/>
    <property type="match status" value="1"/>
</dbReference>
<dbReference type="NCBIfam" id="TIGR00922">
    <property type="entry name" value="nusG"/>
    <property type="match status" value="1"/>
</dbReference>
<keyword evidence="1 5" id="KW-0806">Transcription termination</keyword>
<dbReference type="AlphaFoldDB" id="A0A2U2AJ39"/>
<evidence type="ECO:0000256" key="1">
    <source>
        <dbReference type="ARBA" id="ARBA00022472"/>
    </source>
</evidence>
<reference evidence="10 11" key="1">
    <citation type="journal article" date="2018" name="Genome Announc.">
        <title>Ignatzschineria cameli sp. nov., isolated from necrotic foot tissue of dromedaries (Camelus dromedarius) and associated maggots (Wohlfahrtia species) in Dubai.</title>
        <authorList>
            <person name="Tsang C.C."/>
            <person name="Tang J.Y."/>
            <person name="Fong J.Y."/>
            <person name="Kinne J."/>
            <person name="Lee H.H."/>
            <person name="Joseph M."/>
            <person name="Jose S."/>
            <person name="Schuster R.K."/>
            <person name="Tang Y."/>
            <person name="Sivakumar S."/>
            <person name="Chen J.H."/>
            <person name="Teng J.L."/>
            <person name="Lau S.K."/>
            <person name="Wernery U."/>
            <person name="Woo P.C."/>
        </authorList>
    </citation>
    <scope>NUCLEOTIDE SEQUENCE [LARGE SCALE GENOMIC DNA]</scope>
    <source>
        <strain evidence="10 11">KCTC 22643</strain>
    </source>
</reference>
<evidence type="ECO:0000313" key="10">
    <source>
        <dbReference type="EMBL" id="PWD82688.1"/>
    </source>
</evidence>
<protein>
    <recommendedName>
        <fullName evidence="5 6">Transcription termination/antitermination protein NusG</fullName>
    </recommendedName>
</protein>
<dbReference type="InterPro" id="IPR001062">
    <property type="entry name" value="Transcrpt_antiterm_NusG"/>
</dbReference>
<dbReference type="SUPFAM" id="SSF82679">
    <property type="entry name" value="N-utilization substance G protein NusG, N-terminal domain"/>
    <property type="match status" value="1"/>
</dbReference>
<keyword evidence="3 5" id="KW-0805">Transcription regulation</keyword>
<dbReference type="GO" id="GO:0005829">
    <property type="term" value="C:cytosol"/>
    <property type="evidence" value="ECO:0007669"/>
    <property type="project" value="TreeGrafter"/>
</dbReference>
<dbReference type="InterPro" id="IPR015869">
    <property type="entry name" value="Transcrpt_antiterm_NusG_bac_CS"/>
</dbReference>
<feature type="domain" description="NusG-like N-terminal" evidence="8">
    <location>
        <begin position="1"/>
        <end position="109"/>
    </location>
</feature>
<evidence type="ECO:0000256" key="3">
    <source>
        <dbReference type="ARBA" id="ARBA00023015"/>
    </source>
</evidence>
<dbReference type="PANTHER" id="PTHR30265:SF2">
    <property type="entry name" value="TRANSCRIPTION TERMINATION_ANTITERMINATION PROTEIN NUSG"/>
    <property type="match status" value="1"/>
</dbReference>
<dbReference type="CDD" id="cd06091">
    <property type="entry name" value="KOW_NusG"/>
    <property type="match status" value="1"/>
</dbReference>
<dbReference type="InterPro" id="IPR005824">
    <property type="entry name" value="KOW"/>
</dbReference>
<dbReference type="InterPro" id="IPR006645">
    <property type="entry name" value="NGN-like_dom"/>
</dbReference>
<dbReference type="Proteomes" id="UP000244948">
    <property type="component" value="Unassembled WGS sequence"/>
</dbReference>
<dbReference type="GO" id="GO:0031564">
    <property type="term" value="P:transcription antitermination"/>
    <property type="evidence" value="ECO:0007669"/>
    <property type="project" value="UniProtKB-UniRule"/>
</dbReference>
<dbReference type="EMBL" id="QEWR01000004">
    <property type="protein sequence ID" value="PWD82688.1"/>
    <property type="molecule type" value="Genomic_DNA"/>
</dbReference>
<keyword evidence="4 5" id="KW-0804">Transcription</keyword>
<comment type="similarity">
    <text evidence="5 7">Belongs to the NusG family.</text>
</comment>
<evidence type="ECO:0000256" key="2">
    <source>
        <dbReference type="ARBA" id="ARBA00022814"/>
    </source>
</evidence>
<keyword evidence="11" id="KW-1185">Reference proteome</keyword>
<dbReference type="InterPro" id="IPR036735">
    <property type="entry name" value="NGN_dom_sf"/>
</dbReference>
<evidence type="ECO:0000256" key="6">
    <source>
        <dbReference type="NCBIfam" id="TIGR00922"/>
    </source>
</evidence>
<gene>
    <name evidence="5" type="primary">nusG</name>
    <name evidence="10" type="ORF">DC082_08710</name>
</gene>
<dbReference type="Gene3D" id="2.30.30.30">
    <property type="match status" value="1"/>
</dbReference>
<evidence type="ECO:0000256" key="7">
    <source>
        <dbReference type="RuleBase" id="RU000538"/>
    </source>
</evidence>
<evidence type="ECO:0000313" key="11">
    <source>
        <dbReference type="Proteomes" id="UP000244948"/>
    </source>
</evidence>
<dbReference type="PANTHER" id="PTHR30265">
    <property type="entry name" value="RHO-INTERACTING TRANSCRIPTION TERMINATION FACTOR NUSG"/>
    <property type="match status" value="1"/>
</dbReference>
<dbReference type="SMART" id="SM00738">
    <property type="entry name" value="NGN"/>
    <property type="match status" value="1"/>
</dbReference>
<evidence type="ECO:0000259" key="8">
    <source>
        <dbReference type="SMART" id="SM00738"/>
    </source>
</evidence>
<evidence type="ECO:0000256" key="4">
    <source>
        <dbReference type="ARBA" id="ARBA00023163"/>
    </source>
</evidence>
<sequence>MHWYVIQAYSGYEGQVVRALHEYIAREGLESKFGEILVPTEEVVEVKDGKRRKSERKFFPGYVLVQADMDEEVWHLVNSVPRVIGFVGGKSDRPSPISEREANQILNRIAQAEEGPRLKVLYEIGEEVRVIDGPFNEFNGTVTEVDSEKGRIKVSVMIFGRATPVDLEFSQVEKL</sequence>
<dbReference type="GO" id="GO:0006354">
    <property type="term" value="P:DNA-templated transcription elongation"/>
    <property type="evidence" value="ECO:0007669"/>
    <property type="project" value="UniProtKB-UniRule"/>
</dbReference>
<dbReference type="PRINTS" id="PR00338">
    <property type="entry name" value="NUSGTNSCPFCT"/>
</dbReference>
<dbReference type="FunFam" id="2.30.30.30:FF:000002">
    <property type="entry name" value="Transcription termination/antitermination factor NusG"/>
    <property type="match status" value="1"/>
</dbReference>
<dbReference type="Gene3D" id="3.30.70.940">
    <property type="entry name" value="NusG, N-terminal domain"/>
    <property type="match status" value="1"/>
</dbReference>
<dbReference type="HAMAP" id="MF_00948">
    <property type="entry name" value="NusG"/>
    <property type="match status" value="1"/>
</dbReference>
<dbReference type="CDD" id="cd09891">
    <property type="entry name" value="NGN_Bact_1"/>
    <property type="match status" value="1"/>
</dbReference>
<feature type="domain" description="KOW" evidence="9">
    <location>
        <begin position="121"/>
        <end position="148"/>
    </location>
</feature>
<dbReference type="SMART" id="SM00739">
    <property type="entry name" value="KOW"/>
    <property type="match status" value="1"/>
</dbReference>
<dbReference type="PROSITE" id="PS01014">
    <property type="entry name" value="NUSG"/>
    <property type="match status" value="1"/>
</dbReference>
<dbReference type="Pfam" id="PF02357">
    <property type="entry name" value="NusG"/>
    <property type="match status" value="1"/>
</dbReference>
<dbReference type="InterPro" id="IPR043425">
    <property type="entry name" value="NusG-like"/>
</dbReference>
<dbReference type="FunFam" id="3.30.70.940:FF:000001">
    <property type="entry name" value="Transcription termination/antitermination protein NusG"/>
    <property type="match status" value="1"/>
</dbReference>
<evidence type="ECO:0000256" key="5">
    <source>
        <dbReference type="HAMAP-Rule" id="MF_00948"/>
    </source>
</evidence>
<dbReference type="InterPro" id="IPR047050">
    <property type="entry name" value="NGN"/>
</dbReference>